<dbReference type="EMBL" id="VGJX01000327">
    <property type="protein sequence ID" value="MBM3274787.1"/>
    <property type="molecule type" value="Genomic_DNA"/>
</dbReference>
<evidence type="ECO:0000256" key="3">
    <source>
        <dbReference type="ARBA" id="ARBA00023163"/>
    </source>
</evidence>
<dbReference type="Pfam" id="PF01022">
    <property type="entry name" value="HTH_5"/>
    <property type="match status" value="1"/>
</dbReference>
<dbReference type="NCBIfam" id="NF033788">
    <property type="entry name" value="HTH_metalloreg"/>
    <property type="match status" value="1"/>
</dbReference>
<dbReference type="Gene3D" id="1.10.10.10">
    <property type="entry name" value="Winged helix-like DNA-binding domain superfamily/Winged helix DNA-binding domain"/>
    <property type="match status" value="1"/>
</dbReference>
<gene>
    <name evidence="5" type="ORF">FJZ00_06520</name>
</gene>
<dbReference type="InterPro" id="IPR036388">
    <property type="entry name" value="WH-like_DNA-bd_sf"/>
</dbReference>
<dbReference type="Pfam" id="PF09860">
    <property type="entry name" value="DUF2087"/>
    <property type="match status" value="1"/>
</dbReference>
<dbReference type="SUPFAM" id="SSF46785">
    <property type="entry name" value="Winged helix' DNA-binding domain"/>
    <property type="match status" value="1"/>
</dbReference>
<dbReference type="PRINTS" id="PR00778">
    <property type="entry name" value="HTHARSR"/>
</dbReference>
<comment type="caution">
    <text evidence="5">The sequence shown here is derived from an EMBL/GenBank/DDBJ whole genome shotgun (WGS) entry which is preliminary data.</text>
</comment>
<protein>
    <submittedName>
        <fullName evidence="5">Metalloregulator ArsR/SmtB family transcription factor</fullName>
    </submittedName>
</protein>
<evidence type="ECO:0000259" key="4">
    <source>
        <dbReference type="PROSITE" id="PS50987"/>
    </source>
</evidence>
<dbReference type="GO" id="GO:0003700">
    <property type="term" value="F:DNA-binding transcription factor activity"/>
    <property type="evidence" value="ECO:0007669"/>
    <property type="project" value="InterPro"/>
</dbReference>
<dbReference type="Proteomes" id="UP000703893">
    <property type="component" value="Unassembled WGS sequence"/>
</dbReference>
<dbReference type="CDD" id="cd00090">
    <property type="entry name" value="HTH_ARSR"/>
    <property type="match status" value="1"/>
</dbReference>
<dbReference type="PANTHER" id="PTHR33154:SF33">
    <property type="entry name" value="TRANSCRIPTIONAL REPRESSOR SDPR"/>
    <property type="match status" value="1"/>
</dbReference>
<dbReference type="InterPro" id="IPR001845">
    <property type="entry name" value="HTH_ArsR_DNA-bd_dom"/>
</dbReference>
<keyword evidence="2" id="KW-0238">DNA-binding</keyword>
<dbReference type="SMART" id="SM00418">
    <property type="entry name" value="HTH_ARSR"/>
    <property type="match status" value="1"/>
</dbReference>
<feature type="domain" description="HTH arsR-type" evidence="4">
    <location>
        <begin position="1"/>
        <end position="95"/>
    </location>
</feature>
<dbReference type="InterPro" id="IPR011991">
    <property type="entry name" value="ArsR-like_HTH"/>
</dbReference>
<sequence>MTAEKFEKLLAFFKVVADESRLRLVGLLAGRAYSVEELAALLALKAPTVSHHLAKLKELDLVEMRADGTSHVYWLKPDTLAALSRDLLSAEKVAALVGDMDLAGWDRKVLRDFLDGDRLNGIPASRKKREIVLRWLAAKFQPGVRYPEREVNDLIGRHHEDFSTLRRELISYGLMVRERGVYWRPSEGDASLPADDNR</sequence>
<dbReference type="InterPro" id="IPR036390">
    <property type="entry name" value="WH_DNA-bd_sf"/>
</dbReference>
<dbReference type="PANTHER" id="PTHR33154">
    <property type="entry name" value="TRANSCRIPTIONAL REGULATOR, ARSR FAMILY"/>
    <property type="match status" value="1"/>
</dbReference>
<dbReference type="PROSITE" id="PS50987">
    <property type="entry name" value="HTH_ARSR_2"/>
    <property type="match status" value="1"/>
</dbReference>
<evidence type="ECO:0000256" key="2">
    <source>
        <dbReference type="ARBA" id="ARBA00023125"/>
    </source>
</evidence>
<evidence type="ECO:0000256" key="1">
    <source>
        <dbReference type="ARBA" id="ARBA00023015"/>
    </source>
</evidence>
<proteinExistence type="predicted"/>
<name>A0A938BIY1_9BACT</name>
<organism evidence="5 6">
    <name type="scientific">Candidatus Tanganyikabacteria bacterium</name>
    <dbReference type="NCBI Taxonomy" id="2961651"/>
    <lineage>
        <taxon>Bacteria</taxon>
        <taxon>Bacillati</taxon>
        <taxon>Candidatus Sericytochromatia</taxon>
        <taxon>Candidatus Tanganyikabacteria</taxon>
    </lineage>
</organism>
<evidence type="ECO:0000313" key="6">
    <source>
        <dbReference type="Proteomes" id="UP000703893"/>
    </source>
</evidence>
<keyword evidence="3" id="KW-0804">Transcription</keyword>
<reference evidence="5 6" key="1">
    <citation type="submission" date="2019-03" db="EMBL/GenBank/DDBJ databases">
        <title>Lake Tanganyika Metagenome-Assembled Genomes (MAGs).</title>
        <authorList>
            <person name="Tran P."/>
        </authorList>
    </citation>
    <scope>NUCLEOTIDE SEQUENCE [LARGE SCALE GENOMIC DNA]</scope>
    <source>
        <strain evidence="5">K_DeepCast_65m_m2_236</strain>
    </source>
</reference>
<dbReference type="AlphaFoldDB" id="A0A938BIY1"/>
<dbReference type="GO" id="GO:0003677">
    <property type="term" value="F:DNA binding"/>
    <property type="evidence" value="ECO:0007669"/>
    <property type="project" value="UniProtKB-KW"/>
</dbReference>
<dbReference type="InterPro" id="IPR018656">
    <property type="entry name" value="DUF2087"/>
</dbReference>
<dbReference type="InterPro" id="IPR051081">
    <property type="entry name" value="HTH_MetalResp_TranReg"/>
</dbReference>
<accession>A0A938BIY1</accession>
<evidence type="ECO:0000313" key="5">
    <source>
        <dbReference type="EMBL" id="MBM3274787.1"/>
    </source>
</evidence>
<keyword evidence="1" id="KW-0805">Transcription regulation</keyword>